<feature type="compositionally biased region" description="Basic and acidic residues" evidence="1">
    <location>
        <begin position="9"/>
        <end position="18"/>
    </location>
</feature>
<reference evidence="2 3" key="1">
    <citation type="submission" date="2019-09" db="EMBL/GenBank/DDBJ databases">
        <authorList>
            <person name="Chandra G."/>
            <person name="Truman W A."/>
        </authorList>
    </citation>
    <scope>NUCLEOTIDE SEQUENCE [LARGE SCALE GENOMIC DNA]</scope>
    <source>
        <strain evidence="2">PS880</strain>
    </source>
</reference>
<evidence type="ECO:0000313" key="3">
    <source>
        <dbReference type="Proteomes" id="UP000375525"/>
    </source>
</evidence>
<name>A0A5E7PAV1_PSEFL</name>
<gene>
    <name evidence="2" type="ORF">PS880_05026</name>
</gene>
<evidence type="ECO:0000313" key="2">
    <source>
        <dbReference type="EMBL" id="VVP44563.1"/>
    </source>
</evidence>
<proteinExistence type="predicted"/>
<sequence length="45" mass="4718">MTGAPGEQNLERNADLEPRSIPANDVMAALSKLQRSLAKKPAGNG</sequence>
<accession>A0A5E7PAV1</accession>
<dbReference type="AlphaFoldDB" id="A0A5E7PAV1"/>
<feature type="region of interest" description="Disordered" evidence="1">
    <location>
        <begin position="1"/>
        <end position="21"/>
    </location>
</feature>
<organism evidence="2 3">
    <name type="scientific">Pseudomonas fluorescens</name>
    <dbReference type="NCBI Taxonomy" id="294"/>
    <lineage>
        <taxon>Bacteria</taxon>
        <taxon>Pseudomonadati</taxon>
        <taxon>Pseudomonadota</taxon>
        <taxon>Gammaproteobacteria</taxon>
        <taxon>Pseudomonadales</taxon>
        <taxon>Pseudomonadaceae</taxon>
        <taxon>Pseudomonas</taxon>
    </lineage>
</organism>
<dbReference type="RefSeq" id="WP_191624743.1">
    <property type="nucleotide sequence ID" value="NZ_CABVIH010000029.1"/>
</dbReference>
<dbReference type="Proteomes" id="UP000375525">
    <property type="component" value="Unassembled WGS sequence"/>
</dbReference>
<protein>
    <submittedName>
        <fullName evidence="2">Uncharacterized protein</fullName>
    </submittedName>
</protein>
<evidence type="ECO:0000256" key="1">
    <source>
        <dbReference type="SAM" id="MobiDB-lite"/>
    </source>
</evidence>
<dbReference type="EMBL" id="CABVIH010000029">
    <property type="protein sequence ID" value="VVP44563.1"/>
    <property type="molecule type" value="Genomic_DNA"/>
</dbReference>